<comment type="caution">
    <text evidence="1">The sequence shown here is derived from an EMBL/GenBank/DDBJ whole genome shotgun (WGS) entry which is preliminary data.</text>
</comment>
<sequence>MTFLPRNYLKQMSNKEKYKIVQGICNVEKANKQSYLLAKQSKSGYIKEAVLEPDNKLERVLNLLEETNKLIIENDFINKYTDKDWYEQYFCKSSYYKHKNNAVEEFLYYYLNS</sequence>
<dbReference type="OrthoDB" id="398491at2"/>
<dbReference type="STRING" id="29561.MM26B8_05340"/>
<dbReference type="AlphaFoldDB" id="A0A0F5H048"/>
<dbReference type="NCBIfam" id="NF045770">
    <property type="entry name" value="MPN403_MG284_C"/>
    <property type="match status" value="1"/>
</dbReference>
<keyword evidence="2" id="KW-1185">Reference proteome</keyword>
<organism evidence="1 2">
    <name type="scientific">Mycoplasmopsis meleagridis ATCC 25294</name>
    <dbReference type="NCBI Taxonomy" id="1264554"/>
    <lineage>
        <taxon>Bacteria</taxon>
        <taxon>Bacillati</taxon>
        <taxon>Mycoplasmatota</taxon>
        <taxon>Mycoplasmoidales</taxon>
        <taxon>Metamycoplasmataceae</taxon>
        <taxon>Mycoplasmopsis</taxon>
    </lineage>
</organism>
<protein>
    <submittedName>
        <fullName evidence="1">Uncharacterized protein</fullName>
    </submittedName>
</protein>
<dbReference type="RefSeq" id="WP_046097005.1">
    <property type="nucleotide sequence ID" value="NZ_JZXN01000017.1"/>
</dbReference>
<evidence type="ECO:0000313" key="1">
    <source>
        <dbReference type="EMBL" id="KKB26659.1"/>
    </source>
</evidence>
<name>A0A0F5H048_9BACT</name>
<reference evidence="1 2" key="1">
    <citation type="submission" date="2015-03" db="EMBL/GenBank/DDBJ databases">
        <title>Genome sequence of Mycoplasma meleagridis strain ATCC 25294.</title>
        <authorList>
            <person name="Yacoub E."/>
            <person name="Blanchard A."/>
            <person name="Sirand-Pugnet P."/>
            <person name="Mardassi B.B.A."/>
        </authorList>
    </citation>
    <scope>NUCLEOTIDE SEQUENCE [LARGE SCALE GENOMIC DNA]</scope>
    <source>
        <strain evidence="1 2">ATCC 25294</strain>
    </source>
</reference>
<evidence type="ECO:0000313" key="2">
    <source>
        <dbReference type="Proteomes" id="UP000033750"/>
    </source>
</evidence>
<proteinExistence type="predicted"/>
<dbReference type="EMBL" id="JZXN01000017">
    <property type="protein sequence ID" value="KKB26659.1"/>
    <property type="molecule type" value="Genomic_DNA"/>
</dbReference>
<gene>
    <name evidence="1" type="ORF">MMELEA_00410</name>
</gene>
<accession>A0A0F5H048</accession>
<dbReference type="PATRIC" id="fig|1264554.4.peg.71"/>
<dbReference type="InterPro" id="IPR058231">
    <property type="entry name" value="MG284-like_C"/>
</dbReference>
<dbReference type="Proteomes" id="UP000033750">
    <property type="component" value="Unassembled WGS sequence"/>
</dbReference>